<evidence type="ECO:0000313" key="10">
    <source>
        <dbReference type="EMBL" id="MDV6376546.1"/>
    </source>
</evidence>
<dbReference type="EMBL" id="JAPMIV010000071">
    <property type="protein sequence ID" value="MDV6376546.1"/>
    <property type="molecule type" value="Genomic_DNA"/>
</dbReference>
<name>A0ABU4DVR7_9DEIO</name>
<keyword evidence="3" id="KW-0547">Nucleotide-binding</keyword>
<dbReference type="CDD" id="cd03228">
    <property type="entry name" value="ABCC_MRP_Like"/>
    <property type="match status" value="1"/>
</dbReference>
<dbReference type="SMART" id="SM00382">
    <property type="entry name" value="AAA"/>
    <property type="match status" value="1"/>
</dbReference>
<dbReference type="InterPro" id="IPR027417">
    <property type="entry name" value="P-loop_NTPase"/>
</dbReference>
<dbReference type="RefSeq" id="WP_317641902.1">
    <property type="nucleotide sequence ID" value="NZ_JAPMIV010000071.1"/>
</dbReference>
<dbReference type="PROSITE" id="PS50929">
    <property type="entry name" value="ABC_TM1F"/>
    <property type="match status" value="1"/>
</dbReference>
<comment type="caution">
    <text evidence="10">The sequence shown here is derived from an EMBL/GenBank/DDBJ whole genome shotgun (WGS) entry which is preliminary data.</text>
</comment>
<dbReference type="PROSITE" id="PS00211">
    <property type="entry name" value="ABC_TRANSPORTER_1"/>
    <property type="match status" value="1"/>
</dbReference>
<dbReference type="SUPFAM" id="SSF90123">
    <property type="entry name" value="ABC transporter transmembrane region"/>
    <property type="match status" value="1"/>
</dbReference>
<evidence type="ECO:0000313" key="11">
    <source>
        <dbReference type="Proteomes" id="UP001276150"/>
    </source>
</evidence>
<dbReference type="InterPro" id="IPR011527">
    <property type="entry name" value="ABC1_TM_dom"/>
</dbReference>
<keyword evidence="5 7" id="KW-1133">Transmembrane helix</keyword>
<dbReference type="Proteomes" id="UP001276150">
    <property type="component" value="Unassembled WGS sequence"/>
</dbReference>
<organism evidence="10 11">
    <name type="scientific">Deinococcus arenicola</name>
    <dbReference type="NCBI Taxonomy" id="2994950"/>
    <lineage>
        <taxon>Bacteria</taxon>
        <taxon>Thermotogati</taxon>
        <taxon>Deinococcota</taxon>
        <taxon>Deinococci</taxon>
        <taxon>Deinococcales</taxon>
        <taxon>Deinococcaceae</taxon>
        <taxon>Deinococcus</taxon>
    </lineage>
</organism>
<dbReference type="InterPro" id="IPR014223">
    <property type="entry name" value="ABC_CydC/D"/>
</dbReference>
<feature type="transmembrane region" description="Helical" evidence="7">
    <location>
        <begin position="12"/>
        <end position="38"/>
    </location>
</feature>
<reference evidence="10 11" key="1">
    <citation type="submission" date="2022-11" db="EMBL/GenBank/DDBJ databases">
        <title>Deinococcus ZS9-10, Low Temperature and Draught-tolerating, UV-resistant Bacteria from Continental Antarctica.</title>
        <authorList>
            <person name="Cheng L."/>
        </authorList>
    </citation>
    <scope>NUCLEOTIDE SEQUENCE [LARGE SCALE GENOMIC DNA]</scope>
    <source>
        <strain evidence="10 11">ZS9-10</strain>
    </source>
</reference>
<dbReference type="SUPFAM" id="SSF52540">
    <property type="entry name" value="P-loop containing nucleoside triphosphate hydrolases"/>
    <property type="match status" value="1"/>
</dbReference>
<dbReference type="InterPro" id="IPR017871">
    <property type="entry name" value="ABC_transporter-like_CS"/>
</dbReference>
<feature type="domain" description="ABC transporter" evidence="8">
    <location>
        <begin position="323"/>
        <end position="539"/>
    </location>
</feature>
<evidence type="ECO:0000259" key="9">
    <source>
        <dbReference type="PROSITE" id="PS50929"/>
    </source>
</evidence>
<gene>
    <name evidence="10" type="primary">cydC</name>
    <name evidence="10" type="ORF">ORD21_18290</name>
</gene>
<evidence type="ECO:0000256" key="7">
    <source>
        <dbReference type="SAM" id="Phobius"/>
    </source>
</evidence>
<accession>A0ABU4DVR7</accession>
<dbReference type="NCBIfam" id="TIGR02868">
    <property type="entry name" value="CydC"/>
    <property type="match status" value="1"/>
</dbReference>
<dbReference type="Gene3D" id="3.40.50.300">
    <property type="entry name" value="P-loop containing nucleotide triphosphate hydrolases"/>
    <property type="match status" value="1"/>
</dbReference>
<sequence>MTHSTQSQMHLPIFLGILAACAGVGLALTSGVLISRAALRPADFLSLTLLVTAVRGLGLGRAGLRYAERLTGHAAALKAGEGLRLQLFETVSRFGRDLLARERGGDLLSRGGTDVDAAQFRTLRVTLPLAALLGVLALLIGWLVWLDVGLALLAVMPLLLTVWAVWSARARVATLSQEEMNLSRDHAARLLDALAGGGDNAAAHHGPELSRLSQQLEGVALKLGRLSAGLALAQELAFAVAVTGVLWRGAVLVGAGELSGILLAGIVLAAAAAFDAATPLAAVPGAEAVAGAAEGRRHALERMQPAVTAPEQPVSIPAGPLRLKLENVTVIRSDRTVLDGVNLDLRAGETLAVSGPSGGGKTTLARLLSRDLDPDGGRVTLGGIDLRHLAPADLRQRLSLHEQDAPLLDGTLRENLLLGDHHASDGRLRSLLDSLGLTHLDLNAWVGEGGTLLSGGERARVSLARALLKPAELLILDEPTAHLDSKTESRVLEVIAREWAGRAVLIVTHREAPLVLAGRHLILRGGRLAPAVSTAQRKAV</sequence>
<keyword evidence="11" id="KW-1185">Reference proteome</keyword>
<feature type="transmembrane region" description="Helical" evidence="7">
    <location>
        <begin position="253"/>
        <end position="274"/>
    </location>
</feature>
<feature type="transmembrane region" description="Helical" evidence="7">
    <location>
        <begin position="125"/>
        <end position="144"/>
    </location>
</feature>
<dbReference type="InterPro" id="IPR003439">
    <property type="entry name" value="ABC_transporter-like_ATP-bd"/>
</dbReference>
<dbReference type="Gene3D" id="1.20.1560.10">
    <property type="entry name" value="ABC transporter type 1, transmembrane domain"/>
    <property type="match status" value="1"/>
</dbReference>
<dbReference type="InterPro" id="IPR003593">
    <property type="entry name" value="AAA+_ATPase"/>
</dbReference>
<keyword evidence="2 7" id="KW-0812">Transmembrane</keyword>
<feature type="domain" description="ABC transmembrane type-1" evidence="9">
    <location>
        <begin position="13"/>
        <end position="283"/>
    </location>
</feature>
<dbReference type="Pfam" id="PF00005">
    <property type="entry name" value="ABC_tran"/>
    <property type="match status" value="1"/>
</dbReference>
<evidence type="ECO:0000256" key="6">
    <source>
        <dbReference type="ARBA" id="ARBA00023136"/>
    </source>
</evidence>
<dbReference type="InterPro" id="IPR036640">
    <property type="entry name" value="ABC1_TM_sf"/>
</dbReference>
<keyword evidence="4" id="KW-0067">ATP-binding</keyword>
<dbReference type="InterPro" id="IPR039421">
    <property type="entry name" value="Type_1_exporter"/>
</dbReference>
<proteinExistence type="predicted"/>
<evidence type="ECO:0000256" key="3">
    <source>
        <dbReference type="ARBA" id="ARBA00022741"/>
    </source>
</evidence>
<protein>
    <submittedName>
        <fullName evidence="10">Thiol reductant ABC exporter subunit CydC</fullName>
    </submittedName>
</protein>
<dbReference type="PROSITE" id="PS50893">
    <property type="entry name" value="ABC_TRANSPORTER_2"/>
    <property type="match status" value="1"/>
</dbReference>
<feature type="transmembrane region" description="Helical" evidence="7">
    <location>
        <begin position="44"/>
        <end position="64"/>
    </location>
</feature>
<evidence type="ECO:0000256" key="1">
    <source>
        <dbReference type="ARBA" id="ARBA00004651"/>
    </source>
</evidence>
<keyword evidence="6 7" id="KW-0472">Membrane</keyword>
<dbReference type="PANTHER" id="PTHR24221">
    <property type="entry name" value="ATP-BINDING CASSETTE SUB-FAMILY B"/>
    <property type="match status" value="1"/>
</dbReference>
<comment type="subcellular location">
    <subcellularLocation>
        <location evidence="1">Cell membrane</location>
        <topology evidence="1">Multi-pass membrane protein</topology>
    </subcellularLocation>
</comment>
<feature type="transmembrane region" description="Helical" evidence="7">
    <location>
        <begin position="150"/>
        <end position="168"/>
    </location>
</feature>
<evidence type="ECO:0000256" key="4">
    <source>
        <dbReference type="ARBA" id="ARBA00022840"/>
    </source>
</evidence>
<evidence type="ECO:0000259" key="8">
    <source>
        <dbReference type="PROSITE" id="PS50893"/>
    </source>
</evidence>
<evidence type="ECO:0000256" key="5">
    <source>
        <dbReference type="ARBA" id="ARBA00022989"/>
    </source>
</evidence>
<dbReference type="PANTHER" id="PTHR24221:SF654">
    <property type="entry name" value="ATP-BINDING CASSETTE SUB-FAMILY B MEMBER 6"/>
    <property type="match status" value="1"/>
</dbReference>
<evidence type="ECO:0000256" key="2">
    <source>
        <dbReference type="ARBA" id="ARBA00022692"/>
    </source>
</evidence>